<reference evidence="10 11" key="1">
    <citation type="journal article" date="2024" name="J. Plant Pathol.">
        <title>Sequence and assembly of the genome of Seiridium unicorne, isolate CBS 538.82, causal agent of cypress canker disease.</title>
        <authorList>
            <person name="Scali E."/>
            <person name="Rocca G.D."/>
            <person name="Danti R."/>
            <person name="Garbelotto M."/>
            <person name="Barberini S."/>
            <person name="Baroncelli R."/>
            <person name="Emiliani G."/>
        </authorList>
    </citation>
    <scope>NUCLEOTIDE SEQUENCE [LARGE SCALE GENOMIC DNA]</scope>
    <source>
        <strain evidence="10 11">BM-138-508</strain>
    </source>
</reference>
<dbReference type="Pfam" id="PF07690">
    <property type="entry name" value="MFS_1"/>
    <property type="match status" value="1"/>
</dbReference>
<feature type="transmembrane region" description="Helical" evidence="8">
    <location>
        <begin position="156"/>
        <end position="182"/>
    </location>
</feature>
<feature type="transmembrane region" description="Helical" evidence="8">
    <location>
        <begin position="53"/>
        <end position="77"/>
    </location>
</feature>
<keyword evidence="3 8" id="KW-0812">Transmembrane</keyword>
<protein>
    <submittedName>
        <fullName evidence="10">Major facilitator superfamily (MFS) profile domain-containing protein</fullName>
    </submittedName>
</protein>
<comment type="caution">
    <text evidence="10">The sequence shown here is derived from an EMBL/GenBank/DDBJ whole genome shotgun (WGS) entry which is preliminary data.</text>
</comment>
<feature type="repeat" description="ANK" evidence="6">
    <location>
        <begin position="611"/>
        <end position="643"/>
    </location>
</feature>
<dbReference type="InterPro" id="IPR020846">
    <property type="entry name" value="MFS_dom"/>
</dbReference>
<dbReference type="PROSITE" id="PS50297">
    <property type="entry name" value="ANK_REP_REGION"/>
    <property type="match status" value="2"/>
</dbReference>
<proteinExistence type="inferred from homology"/>
<feature type="transmembrane region" description="Helical" evidence="8">
    <location>
        <begin position="260"/>
        <end position="277"/>
    </location>
</feature>
<keyword evidence="4 8" id="KW-1133">Transmembrane helix</keyword>
<evidence type="ECO:0000256" key="3">
    <source>
        <dbReference type="ARBA" id="ARBA00022692"/>
    </source>
</evidence>
<evidence type="ECO:0000256" key="1">
    <source>
        <dbReference type="ARBA" id="ARBA00004141"/>
    </source>
</evidence>
<feature type="transmembrane region" description="Helical" evidence="8">
    <location>
        <begin position="425"/>
        <end position="447"/>
    </location>
</feature>
<dbReference type="SMART" id="SM00248">
    <property type="entry name" value="ANK"/>
    <property type="match status" value="4"/>
</dbReference>
<feature type="transmembrane region" description="Helical" evidence="8">
    <location>
        <begin position="97"/>
        <end position="117"/>
    </location>
</feature>
<sequence>MVDSEPPSTLSLSDANTKAIAPEADPPAKDPQSTPIQKNPQDDGVEYITGYKLAVVVASVALCCFLMLLDNLIVSTFGSAAPQLLTGKIYTHFNTKWTFLAFFGIFELGSLLCGAAASSSMLIVGRAVAGFGAAGIIIGALTIISSCVPKERRPALLGMTMGFNQLGLVAGPIIGGAITSFSNWRWCFYVNLPVGAVAVVAIILLRIPQQTVKPPAISAVLQLPHYLDFIGFILFAPAVLQLLLALQYGGNQFPWNSSRVIGLFCGSAANFVVWFFWNWHKGEKALLPHAMIGRTAVWASGIYQGLLMSAVYGGIYFLPIYFQAINAASPMLSGVYLLPTILPQLVMAASSGLIITKMGYVIPLALSSTIFLSIASGLYSLLQPGSPTGEWVGFQIIGGIGSGAGLQVAVNAIQAVTTGEELSSAMAFMVFAQSLGPAIALALYNVIFDASLKMQLAERAPNVDAQAIIDAGATGFRSLVQPTDLNPVLKAYANSIDRVFFLVAALAACCGIFAWGMGWRDIRKKTGPQDNNEVVENFRGVPRGWYGFPPKAAAVGNHEALVEHLIKRNVDASQKNNEYGAAIAAAAARSSLEIWRLWLRAGVDISGKDLKGMTALHHVAGRGDVTIMEELLHSGADINTRSQFRMTPLVLACYSKGCSALHLSLPDEDIACDLIYAEIPTKAIAADGTTPLLAALTTCSGMKTISLLIQKSTNAPIANQCGRTPLHQAAARASTDAVRLLLEAGVDIVATDRRGFAEARIALACGKPVTLKLMLEGFKNAMCNTESMKPSKSF</sequence>
<evidence type="ECO:0000256" key="5">
    <source>
        <dbReference type="ARBA" id="ARBA00023136"/>
    </source>
</evidence>
<comment type="similarity">
    <text evidence="2">Belongs to the major facilitator superfamily. TCR/Tet family.</text>
</comment>
<dbReference type="InterPro" id="IPR011701">
    <property type="entry name" value="MFS"/>
</dbReference>
<dbReference type="PANTHER" id="PTHR23501">
    <property type="entry name" value="MAJOR FACILITATOR SUPERFAMILY"/>
    <property type="match status" value="1"/>
</dbReference>
<dbReference type="PANTHER" id="PTHR23501:SF193">
    <property type="entry name" value="MULTIDRUG TRANSPORTER, PUTATIVE (AFU_ORTHOLOGUE AFUA_8G00940)-RELATED"/>
    <property type="match status" value="1"/>
</dbReference>
<evidence type="ECO:0000256" key="6">
    <source>
        <dbReference type="PROSITE-ProRule" id="PRU00023"/>
    </source>
</evidence>
<feature type="transmembrane region" description="Helical" evidence="8">
    <location>
        <begin position="188"/>
        <end position="205"/>
    </location>
</feature>
<feature type="transmembrane region" description="Helical" evidence="8">
    <location>
        <begin position="394"/>
        <end position="413"/>
    </location>
</feature>
<feature type="transmembrane region" description="Helical" evidence="8">
    <location>
        <begin position="297"/>
        <end position="322"/>
    </location>
</feature>
<feature type="region of interest" description="Disordered" evidence="7">
    <location>
        <begin position="1"/>
        <end position="41"/>
    </location>
</feature>
<evidence type="ECO:0000256" key="4">
    <source>
        <dbReference type="ARBA" id="ARBA00022989"/>
    </source>
</evidence>
<keyword evidence="6" id="KW-0040">ANK repeat</keyword>
<feature type="transmembrane region" description="Helical" evidence="8">
    <location>
        <begin position="499"/>
        <end position="519"/>
    </location>
</feature>
<dbReference type="Gene3D" id="1.25.40.20">
    <property type="entry name" value="Ankyrin repeat-containing domain"/>
    <property type="match status" value="1"/>
</dbReference>
<evidence type="ECO:0000256" key="8">
    <source>
        <dbReference type="SAM" id="Phobius"/>
    </source>
</evidence>
<evidence type="ECO:0000256" key="7">
    <source>
        <dbReference type="SAM" id="MobiDB-lite"/>
    </source>
</evidence>
<organism evidence="10 11">
    <name type="scientific">Seiridium unicorne</name>
    <dbReference type="NCBI Taxonomy" id="138068"/>
    <lineage>
        <taxon>Eukaryota</taxon>
        <taxon>Fungi</taxon>
        <taxon>Dikarya</taxon>
        <taxon>Ascomycota</taxon>
        <taxon>Pezizomycotina</taxon>
        <taxon>Sordariomycetes</taxon>
        <taxon>Xylariomycetidae</taxon>
        <taxon>Amphisphaeriales</taxon>
        <taxon>Sporocadaceae</taxon>
        <taxon>Seiridium</taxon>
    </lineage>
</organism>
<dbReference type="Gene3D" id="1.20.1250.20">
    <property type="entry name" value="MFS general substrate transporter like domains"/>
    <property type="match status" value="2"/>
</dbReference>
<dbReference type="SUPFAM" id="SSF48403">
    <property type="entry name" value="Ankyrin repeat"/>
    <property type="match status" value="1"/>
</dbReference>
<gene>
    <name evidence="10" type="ORF">SUNI508_05579</name>
</gene>
<comment type="subcellular location">
    <subcellularLocation>
        <location evidence="1">Membrane</location>
        <topology evidence="1">Multi-pass membrane protein</topology>
    </subcellularLocation>
</comment>
<dbReference type="InterPro" id="IPR036259">
    <property type="entry name" value="MFS_trans_sf"/>
</dbReference>
<dbReference type="SUPFAM" id="SSF103473">
    <property type="entry name" value="MFS general substrate transporter"/>
    <property type="match status" value="1"/>
</dbReference>
<feature type="compositionally biased region" description="Polar residues" evidence="7">
    <location>
        <begin position="1"/>
        <end position="16"/>
    </location>
</feature>
<feature type="transmembrane region" description="Helical" evidence="8">
    <location>
        <begin position="226"/>
        <end position="248"/>
    </location>
</feature>
<evidence type="ECO:0000313" key="10">
    <source>
        <dbReference type="EMBL" id="KAK9421649.1"/>
    </source>
</evidence>
<feature type="transmembrane region" description="Helical" evidence="8">
    <location>
        <begin position="362"/>
        <end position="382"/>
    </location>
</feature>
<evidence type="ECO:0000313" key="11">
    <source>
        <dbReference type="Proteomes" id="UP001408356"/>
    </source>
</evidence>
<dbReference type="Pfam" id="PF12796">
    <property type="entry name" value="Ank_2"/>
    <property type="match status" value="2"/>
</dbReference>
<feature type="transmembrane region" description="Helical" evidence="8">
    <location>
        <begin position="123"/>
        <end position="144"/>
    </location>
</feature>
<evidence type="ECO:0000256" key="2">
    <source>
        <dbReference type="ARBA" id="ARBA00007520"/>
    </source>
</evidence>
<dbReference type="EMBL" id="JARVKF010000168">
    <property type="protein sequence ID" value="KAK9421649.1"/>
    <property type="molecule type" value="Genomic_DNA"/>
</dbReference>
<dbReference type="InterPro" id="IPR002110">
    <property type="entry name" value="Ankyrin_rpt"/>
</dbReference>
<feature type="domain" description="Major facilitator superfamily (MFS) profile" evidence="9">
    <location>
        <begin position="1"/>
        <end position="522"/>
    </location>
</feature>
<keyword evidence="5 8" id="KW-0472">Membrane</keyword>
<evidence type="ECO:0000259" key="9">
    <source>
        <dbReference type="PROSITE" id="PS50850"/>
    </source>
</evidence>
<name>A0ABR2V512_9PEZI</name>
<dbReference type="Proteomes" id="UP001408356">
    <property type="component" value="Unassembled WGS sequence"/>
</dbReference>
<dbReference type="PROSITE" id="PS50850">
    <property type="entry name" value="MFS"/>
    <property type="match status" value="1"/>
</dbReference>
<dbReference type="PROSITE" id="PS50088">
    <property type="entry name" value="ANK_REPEAT"/>
    <property type="match status" value="2"/>
</dbReference>
<accession>A0ABR2V512</accession>
<feature type="repeat" description="ANK" evidence="6">
    <location>
        <begin position="721"/>
        <end position="753"/>
    </location>
</feature>
<feature type="transmembrane region" description="Helical" evidence="8">
    <location>
        <begin position="334"/>
        <end position="355"/>
    </location>
</feature>
<keyword evidence="11" id="KW-1185">Reference proteome</keyword>
<dbReference type="InterPro" id="IPR036770">
    <property type="entry name" value="Ankyrin_rpt-contain_sf"/>
</dbReference>